<organism evidence="2 3">
    <name type="scientific">Moniliophthora roreri (strain MCA 2997)</name>
    <name type="common">Cocoa frosty pod rot fungus</name>
    <name type="synonym">Crinipellis roreri</name>
    <dbReference type="NCBI Taxonomy" id="1381753"/>
    <lineage>
        <taxon>Eukaryota</taxon>
        <taxon>Fungi</taxon>
        <taxon>Dikarya</taxon>
        <taxon>Basidiomycota</taxon>
        <taxon>Agaricomycotina</taxon>
        <taxon>Agaricomycetes</taxon>
        <taxon>Agaricomycetidae</taxon>
        <taxon>Agaricales</taxon>
        <taxon>Marasmiineae</taxon>
        <taxon>Marasmiaceae</taxon>
        <taxon>Moniliophthora</taxon>
    </lineage>
</organism>
<dbReference type="OrthoDB" id="5315052at2759"/>
<name>V2WM87_MONRO</name>
<comment type="caution">
    <text evidence="2">The sequence shown here is derived from an EMBL/GenBank/DDBJ whole genome shotgun (WGS) entry which is preliminary data.</text>
</comment>
<feature type="compositionally biased region" description="Acidic residues" evidence="1">
    <location>
        <begin position="10"/>
        <end position="36"/>
    </location>
</feature>
<evidence type="ECO:0000313" key="2">
    <source>
        <dbReference type="EMBL" id="ESK81631.1"/>
    </source>
</evidence>
<dbReference type="EMBL" id="AWSO01002332">
    <property type="protein sequence ID" value="ESK81631.1"/>
    <property type="molecule type" value="Genomic_DNA"/>
</dbReference>
<sequence>MPPRKSNVFIDDEAAISSDDEYEEQDAQVDELDSSDDERGTLVREIQPLRARKDIFADIYKRFVPCPVFDCNWPQSSQSNAHEGAKNLYSLITPLQQQPISDEKLQQDQVVRSFLEKQESFLKHQYQYVKFPDFVYAQAKDYTDLCQAWIAHIGMLREWLDKGDGFEPVPPEYHFASNELCTQEDIEVDPPVSDEKQRQDAIVHLFLKKWALFINHQLESPNFFNLINVNAADFPSLVQTWTTHIGMLGEWLETGEGFKPEALSYEFSSALATLIDNLPARISEDPDVNMVPVTDLDSARNRIMIYNFNGHEIGWHYEDECRNEMFESTGKEVLVPKEIPVSVAICSIPIDSDASSDQEDLLESIFTAARIGSRETYSQIICVDCQCGTEWTSVFAISNAALNWSHPDIPNPILSAYTGAMPGHFYIKLHSGFAFSHLVVLQLLQLVLGVNFSVGLSHAVLPTHNIVPVDEWHSMLFTFSCIASIWFGTWIQVSKGTYQGDMGLVLDDACYRGTSACYVRVLLVPCINLVAWTAGRRQCKRKQKAASQRLEFCRVDVEDLQRHGLDIGTDFKVRCACDPTSSAEDHNENPLQCPNRTIQLGSHTFTAGFEVHDYMVTTLSVTSLCPSDLARFFFTSTDFVVQICLEGLPALDTWDFQPGEMVQAVAYKPDPKRYKNDAREEVEIQTRAAEWAQETADVIAMHLFNEDARHQYLSSRHTLQPGLVQVPEVDPLDEPAPHTWCDPWFFTLYESPVKYWGEQQGLQKAGKIPALEDPKQTVIIPHPAIGRDAIGHVTSSLPGRVLVSFNDVVVVISLVALQKVFRTGELVQILHPHRSDAVVCTSDKLERQQEEVPSSALVISVNRSIVALKSNVGEAVYIAHCNTLRQADVMVISDTNLVPTTWSTQQPETAYITEKVLSTLLNTGRPLWVGEQVQITKTAMKGLLFEVHDVICDPTMPSSLKILVKWVHNGITVEKMLDYIYVRQFVTNLFLPILRNPAWQLHQGFQARYEESEQKCFTQGGKAAVEQHGVFMSDAIIDTGIRAENMNDGSVWDAHATNPEDVHVDFCRKVKDGWVFLCSEQNQVGFLAHKGRNKDNALRVEISSLWPSTTRPNLTAEHGLMMITRLDDSGGFFVRRAGHRYPFGVDEPHCGEMIVRVVKPVVWNGKEHLWGEVVQDREFRLPVSNLILIKEDHEDEKAGNQQMKAIREQVANQFSPPLENNSSLEAICSSICDILSSASSSRALPLPAVHKPSLSMSPSAETLSTAQPEGTLAQLPAASSSVSPLMQSSVPLATTSSSPPPTTSSNLLVTTSLAPMLSEIHPESHLSSPPSTPPQC</sequence>
<gene>
    <name evidence="2" type="ORF">Moror_3259</name>
</gene>
<accession>V2WM87</accession>
<reference evidence="2 3" key="1">
    <citation type="journal article" date="2014" name="BMC Genomics">
        <title>Genome and secretome analysis of the hemibiotrophic fungal pathogen, Moniliophthora roreri, which causes frosty pod rot disease of cacao: mechanisms of the biotrophic and necrotrophic phases.</title>
        <authorList>
            <person name="Meinhardt L.W."/>
            <person name="Costa G.G.L."/>
            <person name="Thomazella D.P.T."/>
            <person name="Teixeira P.J.P.L."/>
            <person name="Carazzolle M.F."/>
            <person name="Schuster S.C."/>
            <person name="Carlson J.E."/>
            <person name="Guiltinan M.J."/>
            <person name="Mieczkowski P."/>
            <person name="Farmer A."/>
            <person name="Ramaraj T."/>
            <person name="Crozier J."/>
            <person name="Davis R.E."/>
            <person name="Shao J."/>
            <person name="Melnick R.L."/>
            <person name="Pereira G.A.G."/>
            <person name="Bailey B.A."/>
        </authorList>
    </citation>
    <scope>NUCLEOTIDE SEQUENCE [LARGE SCALE GENOMIC DNA]</scope>
    <source>
        <strain evidence="2 3">MCA 2997</strain>
    </source>
</reference>
<protein>
    <submittedName>
        <fullName evidence="2">Uncharacterized protein</fullName>
    </submittedName>
</protein>
<evidence type="ECO:0000313" key="3">
    <source>
        <dbReference type="Proteomes" id="UP000017559"/>
    </source>
</evidence>
<dbReference type="KEGG" id="mrr:Moror_3259"/>
<feature type="compositionally biased region" description="Low complexity" evidence="1">
    <location>
        <begin position="1289"/>
        <end position="1314"/>
    </location>
</feature>
<feature type="region of interest" description="Disordered" evidence="1">
    <location>
        <begin position="1"/>
        <end position="38"/>
    </location>
</feature>
<dbReference type="Proteomes" id="UP000017559">
    <property type="component" value="Unassembled WGS sequence"/>
</dbReference>
<proteinExistence type="predicted"/>
<dbReference type="HOGENOM" id="CLU_005895_0_0_1"/>
<feature type="region of interest" description="Disordered" evidence="1">
    <location>
        <begin position="1289"/>
        <end position="1336"/>
    </location>
</feature>
<keyword evidence="3" id="KW-1185">Reference proteome</keyword>
<evidence type="ECO:0000256" key="1">
    <source>
        <dbReference type="SAM" id="MobiDB-lite"/>
    </source>
</evidence>